<dbReference type="Proteomes" id="UP001060771">
    <property type="component" value="Chromosome"/>
</dbReference>
<accession>A0A830E4F5</accession>
<reference evidence="5" key="3">
    <citation type="submission" date="2022-09" db="EMBL/GenBank/DDBJ databases">
        <title>Complete genome sequence of Vulcanisaeta souniana.</title>
        <authorList>
            <person name="Kato S."/>
            <person name="Itoh T."/>
            <person name="Ohkuma M."/>
        </authorList>
    </citation>
    <scope>NUCLEOTIDE SEQUENCE [LARGE SCALE GENOMIC DNA]</scope>
    <source>
        <strain evidence="5">JCM 11219</strain>
    </source>
</reference>
<sequence>MLTQEDRVRISVIGKLGRFRIYLFLVLLLLFLAAYFLGYAVKPSQQFATAVNQDINQEQTERNDLASISQIAVFSYELTGFMTSLGPSLIPLYGIWNTATQWALYGIATNAVPNTEATSIMAETIILSLIIAIPSTDGLLFILLLINYARNRLFKDLVILSLRWYITSLILSIVFLILLAAIS</sequence>
<reference evidence="2" key="4">
    <citation type="journal article" date="2023" name="Microbiol. Resour. Announc.">
        <title>Complete Genome Sequence of Vulcanisaeta souniana Strain IC-059, a Hyperthermophilic Archaeon Isolated from Hot Spring Water in Japan.</title>
        <authorList>
            <person name="Kato S."/>
            <person name="Itoh T."/>
            <person name="Wu L."/>
            <person name="Ma J."/>
            <person name="Ohkuma M."/>
        </authorList>
    </citation>
    <scope>NUCLEOTIDE SEQUENCE</scope>
    <source>
        <strain evidence="2">JCM 11219</strain>
    </source>
</reference>
<reference evidence="3" key="2">
    <citation type="submission" date="2020-09" db="EMBL/GenBank/DDBJ databases">
        <authorList>
            <person name="Sun Q."/>
            <person name="Ohkuma M."/>
        </authorList>
    </citation>
    <scope>NUCLEOTIDE SEQUENCE</scope>
    <source>
        <strain evidence="3">JCM 11219</strain>
    </source>
</reference>
<dbReference type="OrthoDB" id="28819at2157"/>
<gene>
    <name evidence="3" type="ORF">GCM10007112_17560</name>
    <name evidence="2" type="ORF">Vsou_02520</name>
</gene>
<dbReference type="EMBL" id="BMNM01000007">
    <property type="protein sequence ID" value="GGI81299.1"/>
    <property type="molecule type" value="Genomic_DNA"/>
</dbReference>
<feature type="transmembrane region" description="Helical" evidence="1">
    <location>
        <begin position="162"/>
        <end position="182"/>
    </location>
</feature>
<reference evidence="3" key="1">
    <citation type="journal article" date="2014" name="Int. J. Syst. Evol. Microbiol.">
        <title>Complete genome sequence of Corynebacterium casei LMG S-19264T (=DSM 44701T), isolated from a smear-ripened cheese.</title>
        <authorList>
            <consortium name="US DOE Joint Genome Institute (JGI-PGF)"/>
            <person name="Walter F."/>
            <person name="Albersmeier A."/>
            <person name="Kalinowski J."/>
            <person name="Ruckert C."/>
        </authorList>
    </citation>
    <scope>NUCLEOTIDE SEQUENCE</scope>
    <source>
        <strain evidence="3">JCM 11219</strain>
    </source>
</reference>
<dbReference type="AlphaFoldDB" id="A0A830E4F5"/>
<name>A0A830E4F5_9CREN</name>
<proteinExistence type="predicted"/>
<keyword evidence="1" id="KW-0472">Membrane</keyword>
<evidence type="ECO:0000313" key="5">
    <source>
        <dbReference type="Proteomes" id="UP001060771"/>
    </source>
</evidence>
<evidence type="ECO:0000313" key="3">
    <source>
        <dbReference type="EMBL" id="GGI81299.1"/>
    </source>
</evidence>
<dbReference type="EMBL" id="AP026830">
    <property type="protein sequence ID" value="BDR91159.1"/>
    <property type="molecule type" value="Genomic_DNA"/>
</dbReference>
<evidence type="ECO:0000313" key="2">
    <source>
        <dbReference type="EMBL" id="BDR91159.1"/>
    </source>
</evidence>
<keyword evidence="5" id="KW-1185">Reference proteome</keyword>
<feature type="transmembrane region" description="Helical" evidence="1">
    <location>
        <begin position="21"/>
        <end position="41"/>
    </location>
</feature>
<evidence type="ECO:0000256" key="1">
    <source>
        <dbReference type="SAM" id="Phobius"/>
    </source>
</evidence>
<feature type="transmembrane region" description="Helical" evidence="1">
    <location>
        <begin position="125"/>
        <end position="150"/>
    </location>
</feature>
<dbReference type="RefSeq" id="WP_188603609.1">
    <property type="nucleotide sequence ID" value="NZ_AP026830.1"/>
</dbReference>
<dbReference type="GeneID" id="76205803"/>
<dbReference type="Proteomes" id="UP000657075">
    <property type="component" value="Unassembled WGS sequence"/>
</dbReference>
<keyword evidence="1" id="KW-0812">Transmembrane</keyword>
<keyword evidence="1" id="KW-1133">Transmembrane helix</keyword>
<evidence type="ECO:0000313" key="4">
    <source>
        <dbReference type="Proteomes" id="UP000657075"/>
    </source>
</evidence>
<protein>
    <submittedName>
        <fullName evidence="3">Uncharacterized protein</fullName>
    </submittedName>
</protein>
<organism evidence="3 4">
    <name type="scientific">Vulcanisaeta souniana JCM 11219</name>
    <dbReference type="NCBI Taxonomy" id="1293586"/>
    <lineage>
        <taxon>Archaea</taxon>
        <taxon>Thermoproteota</taxon>
        <taxon>Thermoprotei</taxon>
        <taxon>Thermoproteales</taxon>
        <taxon>Thermoproteaceae</taxon>
        <taxon>Vulcanisaeta</taxon>
    </lineage>
</organism>